<dbReference type="GO" id="GO:0005930">
    <property type="term" value="C:axoneme"/>
    <property type="evidence" value="ECO:0007669"/>
    <property type="project" value="UniProtKB-SubCell"/>
</dbReference>
<feature type="region of interest" description="Disordered" evidence="2">
    <location>
        <begin position="200"/>
        <end position="274"/>
    </location>
</feature>
<dbReference type="OrthoDB" id="676979at2759"/>
<feature type="region of interest" description="Disordered" evidence="2">
    <location>
        <begin position="291"/>
        <end position="337"/>
    </location>
</feature>
<dbReference type="Proteomes" id="UP000612055">
    <property type="component" value="Unassembled WGS sequence"/>
</dbReference>
<sequence length="1051" mass="105477">MDGERENPAPLARLPGADDQPWQDWSPELETAYLQHLAGVERLEDATSLQLVVNTATGGSISHLGSVLPNLHELNLNGSSLDSLRDLGTGFRLLQVLWVSRCGLRGLDGLNGLPALRELYAAYNDIADLSPVDACAFLEVLDLECNCVADPEAVLYLAACPNLQTLTLTGNPAAEVEGYRRAVCGELPALLSLDDEAVTRSDRGLAEEPASEPGSARRSLESLHGEGSEGQPSQAGEAAAPSPRLPGREVVGGASAGPRPGTASARPPTASPLPMAPLKAAAAALHEALTTVPDDDASTPTRSAAARRGPGAQPDPDLDVDALLLPPASSSTPTAASAAASAASAPFSPASAAHHAPLTAPTITASVIASVPTANAPPEEPPDAEEVAMVVAGIKHARVGVDSREFREIEMNLLVATADGTDVHLESRPGTAVLLPASTSTWMRTLRSSREGSLAQLRASAAAAAGRGGGAGSVSGSSHSGSPGSSRPQSSQVPPRSPGMPPRSPGLPPRSPGPQDRWAQPVPAPASQPWGAGSGVGASGWGMSQSFGATAGSGLAPWRPGTALHTGPSGGAPDSPGFRRPNSGDRASTANAAARPFSARPGTASSFSVRIGTAGSTGPPATASTGLYWAKNRIESAAAAAAGGGGAHPSGSRATAAAAVAEGVGAATDGASVGSKLTQGSGAAFGGSLAKDLRKWKGAAARSSTSASGDADHPGTSANGAGGPAPDGAASHGRGNGNGLSMTLLRGGQLDPKALLEELKRWKLETADKVLFVDPDEAAAEDLDQPSWAGISTNGGRAADILTIGGSGDGAGEMEAAAHAAEALGSPMVPSSPLQPARLPPRVAAENRRKMVLAKVVRDIAADTVGESDEGPICISEIIKMRPVHVPPGLRDSVSKAAPGPGGPGAAHSWAAAGADGGLQVGTPDRLSIGSPPAQASHTAHHPHHHASQRPSSGRSGCSSSGQSDLGFGAMSISSRPESREEHAPSTSGGGLAPAHSASLGRTRSEKRAPGLPPGPSAPGPGQYRVASVAGEMDVRSSNPQPVTRWEHEEG</sequence>
<name>A0A835Y2T4_9CHLO</name>
<accession>A0A835Y2T4</accession>
<feature type="region of interest" description="Disordered" evidence="2">
    <location>
        <begin position="466"/>
        <end position="605"/>
    </location>
</feature>
<feature type="compositionally biased region" description="Low complexity" evidence="2">
    <location>
        <begin position="474"/>
        <end position="494"/>
    </location>
</feature>
<gene>
    <name evidence="3" type="ORF">HYH03_008734</name>
</gene>
<evidence type="ECO:0000256" key="2">
    <source>
        <dbReference type="SAM" id="MobiDB-lite"/>
    </source>
</evidence>
<comment type="subcellular location">
    <subcellularLocation>
        <location evidence="1">Cytoplasm</location>
        <location evidence="1">Cytoskeleton</location>
        <location evidence="1">Cilium axoneme</location>
    </subcellularLocation>
</comment>
<evidence type="ECO:0000313" key="4">
    <source>
        <dbReference type="Proteomes" id="UP000612055"/>
    </source>
</evidence>
<protein>
    <submittedName>
        <fullName evidence="3">Uncharacterized protein</fullName>
    </submittedName>
</protein>
<feature type="compositionally biased region" description="Pro residues" evidence="2">
    <location>
        <begin position="495"/>
        <end position="512"/>
    </location>
</feature>
<feature type="region of interest" description="Disordered" evidence="2">
    <location>
        <begin position="700"/>
        <end position="744"/>
    </location>
</feature>
<feature type="region of interest" description="Disordered" evidence="2">
    <location>
        <begin position="1"/>
        <end position="20"/>
    </location>
</feature>
<feature type="compositionally biased region" description="Low complexity" evidence="2">
    <location>
        <begin position="298"/>
        <end position="337"/>
    </location>
</feature>
<evidence type="ECO:0000313" key="3">
    <source>
        <dbReference type="EMBL" id="KAG2493071.1"/>
    </source>
</evidence>
<feature type="compositionally biased region" description="Basic and acidic residues" evidence="2">
    <location>
        <begin position="218"/>
        <end position="227"/>
    </location>
</feature>
<feature type="compositionally biased region" description="Basic residues" evidence="2">
    <location>
        <begin position="939"/>
        <end position="948"/>
    </location>
</feature>
<dbReference type="EMBL" id="JAEHOE010000040">
    <property type="protein sequence ID" value="KAG2493071.1"/>
    <property type="molecule type" value="Genomic_DNA"/>
</dbReference>
<dbReference type="PANTHER" id="PTHR22708:SF0">
    <property type="entry name" value="LEUCINE-RICH REPEAT-CONTAINING PROTEIN 56"/>
    <property type="match status" value="1"/>
</dbReference>
<proteinExistence type="predicted"/>
<dbReference type="InterPro" id="IPR040091">
    <property type="entry name" value="LRRC56"/>
</dbReference>
<feature type="region of interest" description="Disordered" evidence="2">
    <location>
        <begin position="890"/>
        <end position="1051"/>
    </location>
</feature>
<feature type="compositionally biased region" description="Low complexity" evidence="2">
    <location>
        <begin position="949"/>
        <end position="964"/>
    </location>
</feature>
<comment type="caution">
    <text evidence="3">The sequence shown here is derived from an EMBL/GenBank/DDBJ whole genome shotgun (WGS) entry which is preliminary data.</text>
</comment>
<dbReference type="Gene3D" id="3.80.10.10">
    <property type="entry name" value="Ribonuclease Inhibitor"/>
    <property type="match status" value="1"/>
</dbReference>
<evidence type="ECO:0000256" key="1">
    <source>
        <dbReference type="ARBA" id="ARBA00004430"/>
    </source>
</evidence>
<dbReference type="PANTHER" id="PTHR22708">
    <property type="entry name" value="LEUCINE-RICH REPEAT-CONTAINING PROTEIN 56"/>
    <property type="match status" value="1"/>
</dbReference>
<reference evidence="3" key="1">
    <citation type="journal article" date="2020" name="bioRxiv">
        <title>Comparative genomics of Chlamydomonas.</title>
        <authorList>
            <person name="Craig R.J."/>
            <person name="Hasan A.R."/>
            <person name="Ness R.W."/>
            <person name="Keightley P.D."/>
        </authorList>
    </citation>
    <scope>NUCLEOTIDE SEQUENCE</scope>
    <source>
        <strain evidence="3">CCAP 11/70</strain>
    </source>
</reference>
<keyword evidence="4" id="KW-1185">Reference proteome</keyword>
<dbReference type="InterPro" id="IPR032675">
    <property type="entry name" value="LRR_dom_sf"/>
</dbReference>
<organism evidence="3 4">
    <name type="scientific">Edaphochlamys debaryana</name>
    <dbReference type="NCBI Taxonomy" id="47281"/>
    <lineage>
        <taxon>Eukaryota</taxon>
        <taxon>Viridiplantae</taxon>
        <taxon>Chlorophyta</taxon>
        <taxon>core chlorophytes</taxon>
        <taxon>Chlorophyceae</taxon>
        <taxon>CS clade</taxon>
        <taxon>Chlamydomonadales</taxon>
        <taxon>Chlamydomonadales incertae sedis</taxon>
        <taxon>Edaphochlamys</taxon>
    </lineage>
</organism>
<dbReference type="AlphaFoldDB" id="A0A835Y2T4"/>
<dbReference type="SUPFAM" id="SSF52058">
    <property type="entry name" value="L domain-like"/>
    <property type="match status" value="1"/>
</dbReference>